<dbReference type="PANTHER" id="PTHR35936">
    <property type="entry name" value="MEMBRANE-BOUND LYTIC MUREIN TRANSGLYCOSYLASE F"/>
    <property type="match status" value="1"/>
</dbReference>
<evidence type="ECO:0000256" key="3">
    <source>
        <dbReference type="ARBA" id="ARBA00022729"/>
    </source>
</evidence>
<dbReference type="Gene3D" id="3.40.190.10">
    <property type="entry name" value="Periplasmic binding protein-like II"/>
    <property type="match status" value="2"/>
</dbReference>
<dbReference type="PROSITE" id="PS51257">
    <property type="entry name" value="PROKAR_LIPOPROTEIN"/>
    <property type="match status" value="1"/>
</dbReference>
<evidence type="ECO:0000259" key="7">
    <source>
        <dbReference type="SMART" id="SM00079"/>
    </source>
</evidence>
<evidence type="ECO:0000259" key="6">
    <source>
        <dbReference type="SMART" id="SM00062"/>
    </source>
</evidence>
<feature type="domain" description="Solute-binding protein family 3/N-terminal" evidence="6">
    <location>
        <begin position="40"/>
        <end position="261"/>
    </location>
</feature>
<evidence type="ECO:0000256" key="4">
    <source>
        <dbReference type="RuleBase" id="RU003744"/>
    </source>
</evidence>
<comment type="similarity">
    <text evidence="2 4">Belongs to the bacterial solute-binding protein 3 family.</text>
</comment>
<dbReference type="RefSeq" id="WP_344775837.1">
    <property type="nucleotide sequence ID" value="NZ_BAABAH010000008.1"/>
</dbReference>
<dbReference type="InterPro" id="IPR001638">
    <property type="entry name" value="Solute-binding_3/MltF_N"/>
</dbReference>
<feature type="signal peptide" evidence="5">
    <location>
        <begin position="1"/>
        <end position="20"/>
    </location>
</feature>
<dbReference type="PROSITE" id="PS01039">
    <property type="entry name" value="SBP_BACTERIAL_3"/>
    <property type="match status" value="1"/>
</dbReference>
<dbReference type="Proteomes" id="UP001501821">
    <property type="component" value="Unassembled WGS sequence"/>
</dbReference>
<name>A0ABP7IMZ6_9ACTN</name>
<evidence type="ECO:0000313" key="9">
    <source>
        <dbReference type="Proteomes" id="UP001501821"/>
    </source>
</evidence>
<organism evidence="8 9">
    <name type="scientific">Nocardioides panacisoli</name>
    <dbReference type="NCBI Taxonomy" id="627624"/>
    <lineage>
        <taxon>Bacteria</taxon>
        <taxon>Bacillati</taxon>
        <taxon>Actinomycetota</taxon>
        <taxon>Actinomycetes</taxon>
        <taxon>Propionibacteriales</taxon>
        <taxon>Nocardioidaceae</taxon>
        <taxon>Nocardioides</taxon>
    </lineage>
</organism>
<protein>
    <submittedName>
        <fullName evidence="8">Basic amino acid ABC transporter substrate-binding protein</fullName>
    </submittedName>
</protein>
<gene>
    <name evidence="8" type="ORF">GCM10022242_24800</name>
</gene>
<proteinExistence type="inferred from homology"/>
<evidence type="ECO:0000256" key="5">
    <source>
        <dbReference type="SAM" id="SignalP"/>
    </source>
</evidence>
<dbReference type="EMBL" id="BAABAH010000008">
    <property type="protein sequence ID" value="GAA3822277.1"/>
    <property type="molecule type" value="Genomic_DNA"/>
</dbReference>
<dbReference type="SUPFAM" id="SSF53850">
    <property type="entry name" value="Periplasmic binding protein-like II"/>
    <property type="match status" value="1"/>
</dbReference>
<dbReference type="CDD" id="cd13530">
    <property type="entry name" value="PBP2_peptides_like"/>
    <property type="match status" value="1"/>
</dbReference>
<reference evidence="9" key="1">
    <citation type="journal article" date="2019" name="Int. J. Syst. Evol. Microbiol.">
        <title>The Global Catalogue of Microorganisms (GCM) 10K type strain sequencing project: providing services to taxonomists for standard genome sequencing and annotation.</title>
        <authorList>
            <consortium name="The Broad Institute Genomics Platform"/>
            <consortium name="The Broad Institute Genome Sequencing Center for Infectious Disease"/>
            <person name="Wu L."/>
            <person name="Ma J."/>
        </authorList>
    </citation>
    <scope>NUCLEOTIDE SEQUENCE [LARGE SCALE GENOMIC DNA]</scope>
    <source>
        <strain evidence="9">JCM 16953</strain>
    </source>
</reference>
<keyword evidence="9" id="KW-1185">Reference proteome</keyword>
<dbReference type="Pfam" id="PF00497">
    <property type="entry name" value="SBP_bac_3"/>
    <property type="match status" value="1"/>
</dbReference>
<dbReference type="SMART" id="SM00079">
    <property type="entry name" value="PBPe"/>
    <property type="match status" value="1"/>
</dbReference>
<evidence type="ECO:0000256" key="2">
    <source>
        <dbReference type="ARBA" id="ARBA00010333"/>
    </source>
</evidence>
<sequence>MRKLTPVLALFIAAAFGLSACGSNDSGTTSTGAQVVDKGTLTVCSDVPYPPFEDFDKSSDTGFTGFDIDIMSEIAKRLDLDLKVQDSAFDPLQNGSALASGQCDVAASAMTITPDREKVIDFSDGYYASKQSLLVPSDSDIASIDDLSGKKVGVQQGTTGKTYAEENAPDAELVSFPSDAEMYQAIKAGQVDALLQDLPVNLDHTKDGQFKIVETYDTDEEYGFGIKKGNTQLVEDINGALKDMHDDGTYDTIYNKYFKVD</sequence>
<comment type="subcellular location">
    <subcellularLocation>
        <location evidence="1">Cell envelope</location>
    </subcellularLocation>
</comment>
<accession>A0ABP7IMZ6</accession>
<dbReference type="InterPro" id="IPR018313">
    <property type="entry name" value="SBP_3_CS"/>
</dbReference>
<evidence type="ECO:0000313" key="8">
    <source>
        <dbReference type="EMBL" id="GAA3822277.1"/>
    </source>
</evidence>
<dbReference type="SMART" id="SM00062">
    <property type="entry name" value="PBPb"/>
    <property type="match status" value="1"/>
</dbReference>
<comment type="caution">
    <text evidence="8">The sequence shown here is derived from an EMBL/GenBank/DDBJ whole genome shotgun (WGS) entry which is preliminary data.</text>
</comment>
<dbReference type="PANTHER" id="PTHR35936:SF17">
    <property type="entry name" value="ARGININE-BINDING EXTRACELLULAR PROTEIN ARTP"/>
    <property type="match status" value="1"/>
</dbReference>
<evidence type="ECO:0000256" key="1">
    <source>
        <dbReference type="ARBA" id="ARBA00004196"/>
    </source>
</evidence>
<dbReference type="InterPro" id="IPR001320">
    <property type="entry name" value="Iontro_rcpt_C"/>
</dbReference>
<keyword evidence="3 5" id="KW-0732">Signal</keyword>
<feature type="chain" id="PRO_5045510600" evidence="5">
    <location>
        <begin position="21"/>
        <end position="261"/>
    </location>
</feature>
<feature type="domain" description="Ionotropic glutamate receptor C-terminal" evidence="7">
    <location>
        <begin position="40"/>
        <end position="260"/>
    </location>
</feature>